<organism evidence="3 4">
    <name type="scientific">Dellaglioa algida DSM 15638</name>
    <dbReference type="NCBI Taxonomy" id="1423719"/>
    <lineage>
        <taxon>Bacteria</taxon>
        <taxon>Bacillati</taxon>
        <taxon>Bacillota</taxon>
        <taxon>Bacilli</taxon>
        <taxon>Lactobacillales</taxon>
        <taxon>Lactobacillaceae</taxon>
        <taxon>Dellaglioa</taxon>
    </lineage>
</organism>
<dbReference type="Proteomes" id="UP000051450">
    <property type="component" value="Unassembled WGS sequence"/>
</dbReference>
<feature type="domain" description="NAD-dependent epimerase/dehydratase" evidence="2">
    <location>
        <begin position="3"/>
        <end position="211"/>
    </location>
</feature>
<dbReference type="InterPro" id="IPR036291">
    <property type="entry name" value="NAD(P)-bd_dom_sf"/>
</dbReference>
<dbReference type="InterPro" id="IPR001509">
    <property type="entry name" value="Epimerase_deHydtase"/>
</dbReference>
<evidence type="ECO:0000259" key="2">
    <source>
        <dbReference type="Pfam" id="PF01370"/>
    </source>
</evidence>
<dbReference type="EMBL" id="AZDI01000007">
    <property type="protein sequence ID" value="KRK45515.1"/>
    <property type="molecule type" value="Genomic_DNA"/>
</dbReference>
<sequence>MKILVTGASGFIGRGVAEKLEKMGHYVVATGFKVPSDLNVSQIINADLFAESDPMTFFGNPDIVVHLAWRDGFKHNAISHIADLPKHVKFIQDLVNGGLKHLSIMGSMHEVGFHEGSVNENTPANPLNMYGISKNALRNAVDVLTNNLDISVQWLRGFYIVSNGAYGNSIFSKIVQAEQNGNLEFPFTMGQNQFDFLDYPDFVEYVAQTVIQFEVLGIINIASGSPMKLADRVEQFIKENNIKIKLNYGVFPDRPYDSKAIWGNNDKLEIIMKNIR</sequence>
<evidence type="ECO:0000256" key="1">
    <source>
        <dbReference type="ARBA" id="ARBA00007637"/>
    </source>
</evidence>
<accession>A0A0R1HGW7</accession>
<keyword evidence="4" id="KW-1185">Reference proteome</keyword>
<reference evidence="3 4" key="1">
    <citation type="journal article" date="2015" name="Genome Announc.">
        <title>Expanding the biotechnology potential of lactobacilli through comparative genomics of 213 strains and associated genera.</title>
        <authorList>
            <person name="Sun Z."/>
            <person name="Harris H.M."/>
            <person name="McCann A."/>
            <person name="Guo C."/>
            <person name="Argimon S."/>
            <person name="Zhang W."/>
            <person name="Yang X."/>
            <person name="Jeffery I.B."/>
            <person name="Cooney J.C."/>
            <person name="Kagawa T.F."/>
            <person name="Liu W."/>
            <person name="Song Y."/>
            <person name="Salvetti E."/>
            <person name="Wrobel A."/>
            <person name="Rasinkangas P."/>
            <person name="Parkhill J."/>
            <person name="Rea M.C."/>
            <person name="O'Sullivan O."/>
            <person name="Ritari J."/>
            <person name="Douillard F.P."/>
            <person name="Paul Ross R."/>
            <person name="Yang R."/>
            <person name="Briner A.E."/>
            <person name="Felis G.E."/>
            <person name="de Vos W.M."/>
            <person name="Barrangou R."/>
            <person name="Klaenhammer T.R."/>
            <person name="Caufield P.W."/>
            <person name="Cui Y."/>
            <person name="Zhang H."/>
            <person name="O'Toole P.W."/>
        </authorList>
    </citation>
    <scope>NUCLEOTIDE SEQUENCE [LARGE SCALE GENOMIC DNA]</scope>
    <source>
        <strain evidence="3 4">DSM 15638</strain>
    </source>
</reference>
<name>A0A0R1HGW7_9LACO</name>
<dbReference type="Gene3D" id="3.40.50.720">
    <property type="entry name" value="NAD(P)-binding Rossmann-like Domain"/>
    <property type="match status" value="1"/>
</dbReference>
<evidence type="ECO:0000313" key="4">
    <source>
        <dbReference type="Proteomes" id="UP000051450"/>
    </source>
</evidence>
<dbReference type="SUPFAM" id="SSF51735">
    <property type="entry name" value="NAD(P)-binding Rossmann-fold domains"/>
    <property type="match status" value="1"/>
</dbReference>
<dbReference type="RefSeq" id="WP_057974386.1">
    <property type="nucleotide sequence ID" value="NZ_AZDI01000007.1"/>
</dbReference>
<gene>
    <name evidence="3" type="ORF">FC66_GL001330</name>
</gene>
<dbReference type="STRING" id="1423719.FC66_GL001330"/>
<protein>
    <submittedName>
        <fullName evidence="3">NAD dependent epimerase</fullName>
    </submittedName>
</protein>
<comment type="caution">
    <text evidence="3">The sequence shown here is derived from an EMBL/GenBank/DDBJ whole genome shotgun (WGS) entry which is preliminary data.</text>
</comment>
<dbReference type="OrthoDB" id="9811743at2"/>
<proteinExistence type="inferred from homology"/>
<dbReference type="Pfam" id="PF01370">
    <property type="entry name" value="Epimerase"/>
    <property type="match status" value="1"/>
</dbReference>
<dbReference type="PATRIC" id="fig|1423719.4.peg.1352"/>
<evidence type="ECO:0000313" key="3">
    <source>
        <dbReference type="EMBL" id="KRK45515.1"/>
    </source>
</evidence>
<comment type="similarity">
    <text evidence="1">Belongs to the NAD(P)-dependent epimerase/dehydratase family.</text>
</comment>
<dbReference type="AlphaFoldDB" id="A0A0R1HGW7"/>
<dbReference type="PANTHER" id="PTHR43000">
    <property type="entry name" value="DTDP-D-GLUCOSE 4,6-DEHYDRATASE-RELATED"/>
    <property type="match status" value="1"/>
</dbReference>